<dbReference type="EMBL" id="FXYH01000020">
    <property type="protein sequence ID" value="SMX49044.1"/>
    <property type="molecule type" value="Genomic_DNA"/>
</dbReference>
<gene>
    <name evidence="1" type="ORF">PEV8663_04070</name>
</gene>
<reference evidence="1 2" key="1">
    <citation type="submission" date="2017-05" db="EMBL/GenBank/DDBJ databases">
        <authorList>
            <person name="Song R."/>
            <person name="Chenine A.L."/>
            <person name="Ruprecht R.M."/>
        </authorList>
    </citation>
    <scope>NUCLEOTIDE SEQUENCE [LARGE SCALE GENOMIC DNA]</scope>
    <source>
        <strain evidence="1 2">CECT 8663</strain>
    </source>
</reference>
<dbReference type="OrthoDB" id="5918880at2"/>
<sequence length="175" mass="18319">MKIGTVGAEGRGETDRLISQAAARLEEEGLRLSGIIKVLQDQPEGSHHCDMDVRVLPSDKTIRITQSLGQGSTGCRLNPAAIADAVASVEAEACTGLSDKADLFVLNKFGPEESEGRGFRTAIATALEQDIPVLVGMSGGADNKTAFAEFSAGLAEALPADVDAIVAWCLDAHRK</sequence>
<accession>A0A238L1T3</accession>
<dbReference type="AlphaFoldDB" id="A0A238L1T3"/>
<dbReference type="Proteomes" id="UP000220836">
    <property type="component" value="Unassembled WGS sequence"/>
</dbReference>
<proteinExistence type="predicted"/>
<dbReference type="InterPro" id="IPR018912">
    <property type="entry name" value="DUF2478"/>
</dbReference>
<dbReference type="Gene3D" id="3.40.50.300">
    <property type="entry name" value="P-loop containing nucleotide triphosphate hydrolases"/>
    <property type="match status" value="1"/>
</dbReference>
<name>A0A238L1T3_9RHOB</name>
<dbReference type="Pfam" id="PF10649">
    <property type="entry name" value="DUF2478"/>
    <property type="match status" value="1"/>
</dbReference>
<dbReference type="RefSeq" id="WP_097806509.1">
    <property type="nucleotide sequence ID" value="NZ_FXYH01000020.1"/>
</dbReference>
<protein>
    <recommendedName>
        <fullName evidence="3">3-dehydroquinate dehydratase</fullName>
    </recommendedName>
</protein>
<evidence type="ECO:0000313" key="2">
    <source>
        <dbReference type="Proteomes" id="UP000220836"/>
    </source>
</evidence>
<dbReference type="InterPro" id="IPR027417">
    <property type="entry name" value="P-loop_NTPase"/>
</dbReference>
<evidence type="ECO:0000313" key="1">
    <source>
        <dbReference type="EMBL" id="SMX49044.1"/>
    </source>
</evidence>
<evidence type="ECO:0008006" key="3">
    <source>
        <dbReference type="Google" id="ProtNLM"/>
    </source>
</evidence>
<keyword evidence="2" id="KW-1185">Reference proteome</keyword>
<organism evidence="1 2">
    <name type="scientific">Pelagimonas varians</name>
    <dbReference type="NCBI Taxonomy" id="696760"/>
    <lineage>
        <taxon>Bacteria</taxon>
        <taxon>Pseudomonadati</taxon>
        <taxon>Pseudomonadota</taxon>
        <taxon>Alphaproteobacteria</taxon>
        <taxon>Rhodobacterales</taxon>
        <taxon>Roseobacteraceae</taxon>
        <taxon>Pelagimonas</taxon>
    </lineage>
</organism>